<keyword evidence="4" id="KW-0378">Hydrolase</keyword>
<keyword evidence="4" id="KW-0865">Zymogen</keyword>
<sequence>MKANEHVYSSHRNVVYARNGMVATSQPLAAQAGLDILKKGGNAVDAAIATAACLTVVEPTSNGIGGDAFALVWMNEKLYGLDSSGPAPKNISIEKVKDLGYEKMPKYGWVPITVPGAPAAWVELSNRFGRLSLKEVLQPAIEYAREGFPISPTLGKFWKKAYEIYKKELNSEEFAAWFDTFAPNGRAPEVGEIWSSLDHAITLEKIAETNGKDFYKGEIADKIIESSNQYGGFLAKEDLESFKPEWVNPISINYRGYDVWEIPPNGQGIVALMALNILKNDQFDDKENVTTYHKQFEAMKLAFACGKEYVTDRKFMKTSVESLLSDQYGKERFLEITETAHTPLPGRPPSGGTVYLATADADGNMVSFIQSNYMGFGSGIVIPGTGIGLQNRGCDFSLNEKHANALIGGKKSYHTIIPAFLTKNNKAIGPFGVMGGYMQPQGHVQVIMNSIDFYLNPQETLDAPRWQWIEGKIVEVEPSFPQEIIEELQAKGHEIKVADDTGSFGRGQIIWRNEDSGVLMGGTESRTDGCIASW</sequence>
<evidence type="ECO:0000313" key="5">
    <source>
        <dbReference type="EMBL" id="ODG92383.1"/>
    </source>
</evidence>
<comment type="PTM">
    <text evidence="4">Cleaved by autocatalysis into a large and a small subunit.</text>
</comment>
<proteinExistence type="inferred from homology"/>
<reference evidence="5 6" key="1">
    <citation type="submission" date="2016-07" db="EMBL/GenBank/DDBJ databases">
        <authorList>
            <person name="Townsley L."/>
            <person name="Shank E.A."/>
        </authorList>
    </citation>
    <scope>NUCLEOTIDE SEQUENCE [LARGE SCALE GENOMIC DNA]</scope>
    <source>
        <strain evidence="5 6">CH01</strain>
    </source>
</reference>
<keyword evidence="4" id="KW-0808">Transferase</keyword>
<evidence type="ECO:0000256" key="4">
    <source>
        <dbReference type="RuleBase" id="RU368036"/>
    </source>
</evidence>
<name>A0ABX2ZS45_9BACI</name>
<comment type="pathway">
    <text evidence="4">Sulfur metabolism; glutathione metabolism.</text>
</comment>
<comment type="catalytic activity">
    <reaction evidence="3 4">
        <text>an N-terminal (5-L-glutamyl)-[peptide] + an alpha-amino acid = 5-L-glutamyl amino acid + an N-terminal L-alpha-aminoacyl-[peptide]</text>
        <dbReference type="Rhea" id="RHEA:23904"/>
        <dbReference type="Rhea" id="RHEA-COMP:9780"/>
        <dbReference type="Rhea" id="RHEA-COMP:9795"/>
        <dbReference type="ChEBI" id="CHEBI:77644"/>
        <dbReference type="ChEBI" id="CHEBI:78597"/>
        <dbReference type="ChEBI" id="CHEBI:78599"/>
        <dbReference type="ChEBI" id="CHEBI:78608"/>
        <dbReference type="EC" id="2.3.2.2"/>
    </reaction>
</comment>
<dbReference type="InterPro" id="IPR000101">
    <property type="entry name" value="GGT_peptidase"/>
</dbReference>
<comment type="caution">
    <text evidence="5">The sequence shown here is derived from an EMBL/GenBank/DDBJ whole genome shotgun (WGS) entry which is preliminary data.</text>
</comment>
<dbReference type="Proteomes" id="UP000094580">
    <property type="component" value="Unassembled WGS sequence"/>
</dbReference>
<dbReference type="EC" id="3.4.19.13" evidence="4"/>
<dbReference type="PRINTS" id="PR01210">
    <property type="entry name" value="GGTRANSPTASE"/>
</dbReference>
<evidence type="ECO:0000256" key="2">
    <source>
        <dbReference type="ARBA" id="ARBA00001089"/>
    </source>
</evidence>
<protein>
    <recommendedName>
        <fullName evidence="4">Glutathione hydrolase proenzyme</fullName>
        <ecNumber evidence="4">2.3.2.2</ecNumber>
        <ecNumber evidence="4">3.4.19.13</ecNumber>
    </recommendedName>
    <component>
        <recommendedName>
            <fullName evidence="4">Glutathione hydrolase large chain</fullName>
        </recommendedName>
    </component>
    <component>
        <recommendedName>
            <fullName evidence="4">Glutathione hydrolase small chain</fullName>
        </recommendedName>
    </component>
</protein>
<keyword evidence="4" id="KW-0317">Glutathione biosynthesis</keyword>
<keyword evidence="4" id="KW-0012">Acyltransferase</keyword>
<comment type="subunit">
    <text evidence="4">This enzyme consists of two polypeptide chains, which are synthesized in precursor form from a single polypeptide.</text>
</comment>
<comment type="catalytic activity">
    <reaction evidence="1 4">
        <text>an S-substituted glutathione + H2O = an S-substituted L-cysteinylglycine + L-glutamate</text>
        <dbReference type="Rhea" id="RHEA:59468"/>
        <dbReference type="ChEBI" id="CHEBI:15377"/>
        <dbReference type="ChEBI" id="CHEBI:29985"/>
        <dbReference type="ChEBI" id="CHEBI:90779"/>
        <dbReference type="ChEBI" id="CHEBI:143103"/>
        <dbReference type="EC" id="3.4.19.13"/>
    </reaction>
</comment>
<dbReference type="NCBIfam" id="TIGR00066">
    <property type="entry name" value="g_glut_trans"/>
    <property type="match status" value="1"/>
</dbReference>
<accession>A0ABX2ZS45</accession>
<organism evidence="5 6">
    <name type="scientific">Gottfriedia luciferensis</name>
    <dbReference type="NCBI Taxonomy" id="178774"/>
    <lineage>
        <taxon>Bacteria</taxon>
        <taxon>Bacillati</taxon>
        <taxon>Bacillota</taxon>
        <taxon>Bacilli</taxon>
        <taxon>Bacillales</taxon>
        <taxon>Bacillaceae</taxon>
        <taxon>Gottfriedia</taxon>
    </lineage>
</organism>
<dbReference type="SUPFAM" id="SSF56235">
    <property type="entry name" value="N-terminal nucleophile aminohydrolases (Ntn hydrolases)"/>
    <property type="match status" value="1"/>
</dbReference>
<dbReference type="Pfam" id="PF01019">
    <property type="entry name" value="G_glu_transpept"/>
    <property type="match status" value="1"/>
</dbReference>
<gene>
    <name evidence="5" type="ORF">BED47_20540</name>
</gene>
<keyword evidence="6" id="KW-1185">Reference proteome</keyword>
<evidence type="ECO:0000256" key="3">
    <source>
        <dbReference type="ARBA" id="ARBA00047417"/>
    </source>
</evidence>
<dbReference type="EC" id="2.3.2.2" evidence="4"/>
<dbReference type="Gene3D" id="3.60.20.40">
    <property type="match status" value="1"/>
</dbReference>
<comment type="similarity">
    <text evidence="4">Belongs to the gamma-glutamyltransferase family.</text>
</comment>
<dbReference type="Gene3D" id="1.10.246.230">
    <property type="match status" value="1"/>
</dbReference>
<dbReference type="PANTHER" id="PTHR43881:SF1">
    <property type="entry name" value="GAMMA-GLUTAMYLTRANSPEPTIDASE (AFU_ORTHOLOGUE AFUA_4G13580)"/>
    <property type="match status" value="1"/>
</dbReference>
<dbReference type="PANTHER" id="PTHR43881">
    <property type="entry name" value="GAMMA-GLUTAMYLTRANSPEPTIDASE (AFU_ORTHOLOGUE AFUA_4G13580)"/>
    <property type="match status" value="1"/>
</dbReference>
<dbReference type="InterPro" id="IPR052896">
    <property type="entry name" value="GGT-like_enzyme"/>
</dbReference>
<evidence type="ECO:0000256" key="1">
    <source>
        <dbReference type="ARBA" id="ARBA00001049"/>
    </source>
</evidence>
<comment type="catalytic activity">
    <reaction evidence="2 4">
        <text>glutathione + H2O = L-cysteinylglycine + L-glutamate</text>
        <dbReference type="Rhea" id="RHEA:28807"/>
        <dbReference type="ChEBI" id="CHEBI:15377"/>
        <dbReference type="ChEBI" id="CHEBI:29985"/>
        <dbReference type="ChEBI" id="CHEBI:57925"/>
        <dbReference type="ChEBI" id="CHEBI:61694"/>
        <dbReference type="EC" id="3.4.19.13"/>
    </reaction>
</comment>
<dbReference type="InterPro" id="IPR029055">
    <property type="entry name" value="Ntn_hydrolases_N"/>
</dbReference>
<dbReference type="EMBL" id="MDKC01000009">
    <property type="protein sequence ID" value="ODG92383.1"/>
    <property type="molecule type" value="Genomic_DNA"/>
</dbReference>
<evidence type="ECO:0000313" key="6">
    <source>
        <dbReference type="Proteomes" id="UP000094580"/>
    </source>
</evidence>
<dbReference type="InterPro" id="IPR043137">
    <property type="entry name" value="GGT_ssub_C"/>
</dbReference>